<proteinExistence type="predicted"/>
<dbReference type="InterPro" id="IPR011042">
    <property type="entry name" value="6-blade_b-propeller_TolB-like"/>
</dbReference>
<dbReference type="Gene3D" id="2.120.10.30">
    <property type="entry name" value="TolB, C-terminal domain"/>
    <property type="match status" value="1"/>
</dbReference>
<sequence length="415" mass="47812">MFTSDKSRWIVPVVWLLLLGIVNSFFMISGNPSSWPPLPSPGLEMGVDQFVPIHEQDHQYFFLISQAANRSLWSFDLRTGQLHPVPVSLTQAEKRQPRDTLQSLLLQRAAGGTGELNRQILSLSPDRSAYVWAGKNTKNQWSLYLYKTGQAQNVPLTDQVEPEALSSSTFIQWSADQKYLLVNGQRVIRLPDGWTSFLLNGSRGVWSPRRSDLLYVDQEGKLQLFNPDSGEQHTMYVTGKDETVMGHPVWDPDGYYFSFVTRVRMGEKCLQRIHVMDTRLFHYVEQEITAKPELVSSLTLSKNGKFLTYILDGRLKIVNLDTQESRVYDGFVRKQTKGLPYFCPDLNGIWLVRNHRILFVSDQFEEREVYKTSRQLLGFRLTYDRKRAIVHESDSRGQWIRLVHLPPQLQSDAAE</sequence>
<dbReference type="EMBL" id="FOCQ01000020">
    <property type="protein sequence ID" value="SEN73522.1"/>
    <property type="molecule type" value="Genomic_DNA"/>
</dbReference>
<dbReference type="SUPFAM" id="SSF82171">
    <property type="entry name" value="DPP6 N-terminal domain-like"/>
    <property type="match status" value="1"/>
</dbReference>
<keyword evidence="1" id="KW-1133">Transmembrane helix</keyword>
<protein>
    <submittedName>
        <fullName evidence="2">Uncharacterized protein</fullName>
    </submittedName>
</protein>
<gene>
    <name evidence="2" type="ORF">SAMN05444955_12029</name>
</gene>
<keyword evidence="1" id="KW-0472">Membrane</keyword>
<dbReference type="STRING" id="1173111.SAMN05444955_12029"/>
<keyword evidence="1" id="KW-0812">Transmembrane</keyword>
<dbReference type="OrthoDB" id="2988937at2"/>
<feature type="transmembrane region" description="Helical" evidence="1">
    <location>
        <begin position="9"/>
        <end position="28"/>
    </location>
</feature>
<reference evidence="2 3" key="1">
    <citation type="submission" date="2016-10" db="EMBL/GenBank/DDBJ databases">
        <authorList>
            <person name="de Groot N.N."/>
        </authorList>
    </citation>
    <scope>NUCLEOTIDE SEQUENCE [LARGE SCALE GENOMIC DNA]</scope>
    <source>
        <strain evidence="2 3">DSM 46701</strain>
    </source>
</reference>
<evidence type="ECO:0000256" key="1">
    <source>
        <dbReference type="SAM" id="Phobius"/>
    </source>
</evidence>
<organism evidence="2 3">
    <name type="scientific">Lihuaxuella thermophila</name>
    <dbReference type="NCBI Taxonomy" id="1173111"/>
    <lineage>
        <taxon>Bacteria</taxon>
        <taxon>Bacillati</taxon>
        <taxon>Bacillota</taxon>
        <taxon>Bacilli</taxon>
        <taxon>Bacillales</taxon>
        <taxon>Thermoactinomycetaceae</taxon>
        <taxon>Lihuaxuella</taxon>
    </lineage>
</organism>
<dbReference type="RefSeq" id="WP_089972744.1">
    <property type="nucleotide sequence ID" value="NZ_FOCQ01000020.1"/>
</dbReference>
<evidence type="ECO:0000313" key="2">
    <source>
        <dbReference type="EMBL" id="SEN73522.1"/>
    </source>
</evidence>
<keyword evidence="3" id="KW-1185">Reference proteome</keyword>
<dbReference type="AlphaFoldDB" id="A0A1H8IYD9"/>
<evidence type="ECO:0000313" key="3">
    <source>
        <dbReference type="Proteomes" id="UP000199695"/>
    </source>
</evidence>
<dbReference type="Proteomes" id="UP000199695">
    <property type="component" value="Unassembled WGS sequence"/>
</dbReference>
<name>A0A1H8IYD9_9BACL</name>
<accession>A0A1H8IYD9</accession>